<keyword evidence="1" id="KW-1133">Transmembrane helix</keyword>
<dbReference type="Proteomes" id="UP000231136">
    <property type="component" value="Unassembled WGS sequence"/>
</dbReference>
<evidence type="ECO:0000256" key="1">
    <source>
        <dbReference type="SAM" id="Phobius"/>
    </source>
</evidence>
<dbReference type="PROSITE" id="PS00409">
    <property type="entry name" value="PROKAR_NTER_METHYL"/>
    <property type="match status" value="1"/>
</dbReference>
<reference evidence="2 3" key="1">
    <citation type="submission" date="2017-09" db="EMBL/GenBank/DDBJ databases">
        <title>Depth-based differentiation of microbial function through sediment-hosted aquifers and enrichment of novel symbionts in the deep terrestrial subsurface.</title>
        <authorList>
            <person name="Probst A.J."/>
            <person name="Ladd B."/>
            <person name="Jarett J.K."/>
            <person name="Geller-Mcgrath D.E."/>
            <person name="Sieber C.M."/>
            <person name="Emerson J.B."/>
            <person name="Anantharaman K."/>
            <person name="Thomas B.C."/>
            <person name="Malmstrom R."/>
            <person name="Stieglmeier M."/>
            <person name="Klingl A."/>
            <person name="Woyke T."/>
            <person name="Ryan C.M."/>
            <person name="Banfield J.F."/>
        </authorList>
    </citation>
    <scope>NUCLEOTIDE SEQUENCE [LARGE SCALE GENOMIC DNA]</scope>
    <source>
        <strain evidence="2">CG22_combo_CG10-13_8_21_14_all_43_12</strain>
    </source>
</reference>
<feature type="transmembrane region" description="Helical" evidence="1">
    <location>
        <begin position="6"/>
        <end position="28"/>
    </location>
</feature>
<evidence type="ECO:0000313" key="3">
    <source>
        <dbReference type="Proteomes" id="UP000231136"/>
    </source>
</evidence>
<organism evidence="2 3">
    <name type="scientific">Candidatus Collierbacteria bacterium CG22_combo_CG10-13_8_21_14_all_43_12</name>
    <dbReference type="NCBI Taxonomy" id="1974537"/>
    <lineage>
        <taxon>Bacteria</taxon>
        <taxon>Candidatus Collieribacteriota</taxon>
    </lineage>
</organism>
<dbReference type="InterPro" id="IPR012902">
    <property type="entry name" value="N_methyl_site"/>
</dbReference>
<dbReference type="AlphaFoldDB" id="A0A2H0DSZ5"/>
<name>A0A2H0DSZ5_9BACT</name>
<dbReference type="Gene3D" id="3.30.700.10">
    <property type="entry name" value="Glycoprotein, Type 4 Pilin"/>
    <property type="match status" value="1"/>
</dbReference>
<sequence>MRGFTLIELMTVTAMILILAGGSVAAYLNFNKNQSMDSDARSLISEIYRVRNLASSMQYPAGCTSLKGYNIKSDVGLTGLLLSVSCDPDNVIFPVVEVLSVSVFTNAIDLSFLPGSGYLANGVDQQITIKNSNDTAVTKIITVGQYGNIMSN</sequence>
<evidence type="ECO:0008006" key="4">
    <source>
        <dbReference type="Google" id="ProtNLM"/>
    </source>
</evidence>
<evidence type="ECO:0000313" key="2">
    <source>
        <dbReference type="EMBL" id="PIP85292.1"/>
    </source>
</evidence>
<keyword evidence="1" id="KW-0472">Membrane</keyword>
<accession>A0A2H0DSZ5</accession>
<dbReference type="SUPFAM" id="SSF54523">
    <property type="entry name" value="Pili subunits"/>
    <property type="match status" value="1"/>
</dbReference>
<proteinExistence type="predicted"/>
<gene>
    <name evidence="2" type="ORF">COW83_05005</name>
</gene>
<comment type="caution">
    <text evidence="2">The sequence shown here is derived from an EMBL/GenBank/DDBJ whole genome shotgun (WGS) entry which is preliminary data.</text>
</comment>
<protein>
    <recommendedName>
        <fullName evidence="4">Prepilin-type N-terminal cleavage/methylation domain-containing protein</fullName>
    </recommendedName>
</protein>
<dbReference type="NCBIfam" id="TIGR02532">
    <property type="entry name" value="IV_pilin_GFxxxE"/>
    <property type="match status" value="1"/>
</dbReference>
<keyword evidence="1" id="KW-0812">Transmembrane</keyword>
<dbReference type="EMBL" id="PCTR01000142">
    <property type="protein sequence ID" value="PIP85292.1"/>
    <property type="molecule type" value="Genomic_DNA"/>
</dbReference>
<dbReference type="InterPro" id="IPR045584">
    <property type="entry name" value="Pilin-like"/>
</dbReference>